<feature type="transmembrane region" description="Helical" evidence="1">
    <location>
        <begin position="69"/>
        <end position="88"/>
    </location>
</feature>
<gene>
    <name evidence="2" type="ORF">M427DRAFT_70038</name>
</gene>
<reference evidence="2 3" key="1">
    <citation type="journal article" date="2015" name="Genome Biol. Evol.">
        <title>Phylogenomic analyses indicate that early fungi evolved digesting cell walls of algal ancestors of land plants.</title>
        <authorList>
            <person name="Chang Y."/>
            <person name="Wang S."/>
            <person name="Sekimoto S."/>
            <person name="Aerts A.L."/>
            <person name="Choi C."/>
            <person name="Clum A."/>
            <person name="LaButti K.M."/>
            <person name="Lindquist E.A."/>
            <person name="Yee Ngan C."/>
            <person name="Ohm R.A."/>
            <person name="Salamov A.A."/>
            <person name="Grigoriev I.V."/>
            <person name="Spatafora J.W."/>
            <person name="Berbee M.L."/>
        </authorList>
    </citation>
    <scope>NUCLEOTIDE SEQUENCE [LARGE SCALE GENOMIC DNA]</scope>
    <source>
        <strain evidence="2 3">JEL478</strain>
    </source>
</reference>
<feature type="transmembrane region" description="Helical" evidence="1">
    <location>
        <begin position="337"/>
        <end position="361"/>
    </location>
</feature>
<organism evidence="2 3">
    <name type="scientific">Gonapodya prolifera (strain JEL478)</name>
    <name type="common">Monoblepharis prolifera</name>
    <dbReference type="NCBI Taxonomy" id="1344416"/>
    <lineage>
        <taxon>Eukaryota</taxon>
        <taxon>Fungi</taxon>
        <taxon>Fungi incertae sedis</taxon>
        <taxon>Chytridiomycota</taxon>
        <taxon>Chytridiomycota incertae sedis</taxon>
        <taxon>Monoblepharidomycetes</taxon>
        <taxon>Monoblepharidales</taxon>
        <taxon>Gonapodyaceae</taxon>
        <taxon>Gonapodya</taxon>
    </lineage>
</organism>
<feature type="transmembrane region" description="Helical" evidence="1">
    <location>
        <begin position="34"/>
        <end position="57"/>
    </location>
</feature>
<proteinExistence type="predicted"/>
<evidence type="ECO:0000256" key="1">
    <source>
        <dbReference type="SAM" id="Phobius"/>
    </source>
</evidence>
<feature type="transmembrane region" description="Helical" evidence="1">
    <location>
        <begin position="230"/>
        <end position="253"/>
    </location>
</feature>
<feature type="transmembrane region" description="Helical" evidence="1">
    <location>
        <begin position="108"/>
        <end position="129"/>
    </location>
</feature>
<evidence type="ECO:0000313" key="3">
    <source>
        <dbReference type="Proteomes" id="UP000070544"/>
    </source>
</evidence>
<keyword evidence="3" id="KW-1185">Reference proteome</keyword>
<feature type="transmembrane region" description="Helical" evidence="1">
    <location>
        <begin position="300"/>
        <end position="317"/>
    </location>
</feature>
<keyword evidence="1" id="KW-0472">Membrane</keyword>
<evidence type="ECO:0000313" key="2">
    <source>
        <dbReference type="EMBL" id="KXS15433.1"/>
    </source>
</evidence>
<keyword evidence="1" id="KW-0812">Transmembrane</keyword>
<dbReference type="Proteomes" id="UP000070544">
    <property type="component" value="Unassembled WGS sequence"/>
</dbReference>
<feature type="transmembrane region" description="Helical" evidence="1">
    <location>
        <begin position="161"/>
        <end position="182"/>
    </location>
</feature>
<feature type="transmembrane region" description="Helical" evidence="1">
    <location>
        <begin position="188"/>
        <end position="210"/>
    </location>
</feature>
<protein>
    <submittedName>
        <fullName evidence="2">Uncharacterized protein</fullName>
    </submittedName>
</protein>
<accession>A0A139AG92</accession>
<feature type="transmembrane region" description="Helical" evidence="1">
    <location>
        <begin position="421"/>
        <end position="443"/>
    </location>
</feature>
<dbReference type="AlphaFoldDB" id="A0A139AG92"/>
<keyword evidence="1" id="KW-1133">Transmembrane helix</keyword>
<feature type="transmembrane region" description="Helical" evidence="1">
    <location>
        <begin position="394"/>
        <end position="415"/>
    </location>
</feature>
<sequence>MLICFNICGNAMQYAGFAFDVTSLGCQIAPSLVIAGYAGDFGASIAICILLLDGLVWPGVIPERFTSMLLFYPPFCFLLFGGITLGSMGPTADGKQCWFIDPNGWVSWLIVGGIFCFLVGTFLISVTIVRHVTNVEKEAFRSFGRPTIPKTSKVERVSARILTYPLIMFLTATADIIATRFGNGRPEVFYVASVWGASSGFLNAIVWFGFDPTMKTMSEKLAAQPLPVRIFFMMVCFNIFGNAMHLAGFAVNVTSLGCHIVPPLVVAGYSGDLGASIAICILLLDGLVMPGVIPERVTSMLLFYPPLSFLLFGGITVRSMGPTPDRRHCWFIDPNGWVSWLIVGGIICSIVGTFAMSVTIVRHVTKVRKDARAFAGGRRKMPKASKVERVSARILTYPLIMSLVGTADIIATRFGDGRPEIFYVASAWGASSGFLNAVAWFGFDPTMKAMSEKLAAQLVANQTKLDAWTSRVGFHSWEVEVVGVGWVGMVVNIEEQGALVSQKPVP</sequence>
<feature type="transmembrane region" description="Helical" evidence="1">
    <location>
        <begin position="273"/>
        <end position="293"/>
    </location>
</feature>
<name>A0A139AG92_GONPJ</name>
<dbReference type="EMBL" id="KQ965762">
    <property type="protein sequence ID" value="KXS15433.1"/>
    <property type="molecule type" value="Genomic_DNA"/>
</dbReference>